<organism evidence="2 3">
    <name type="scientific">Neptunomonas qingdaonensis</name>
    <dbReference type="NCBI Taxonomy" id="1045558"/>
    <lineage>
        <taxon>Bacteria</taxon>
        <taxon>Pseudomonadati</taxon>
        <taxon>Pseudomonadota</taxon>
        <taxon>Gammaproteobacteria</taxon>
        <taxon>Oceanospirillales</taxon>
        <taxon>Oceanospirillaceae</taxon>
        <taxon>Neptunomonas</taxon>
    </lineage>
</organism>
<dbReference type="RefSeq" id="WP_090725634.1">
    <property type="nucleotide sequence ID" value="NZ_FOOU01000003.1"/>
</dbReference>
<accession>A0A1I2NY02</accession>
<feature type="region of interest" description="Disordered" evidence="1">
    <location>
        <begin position="27"/>
        <end position="51"/>
    </location>
</feature>
<evidence type="ECO:0000256" key="1">
    <source>
        <dbReference type="SAM" id="MobiDB-lite"/>
    </source>
</evidence>
<dbReference type="OrthoDB" id="6117412at2"/>
<dbReference type="Proteomes" id="UP000198623">
    <property type="component" value="Unassembled WGS sequence"/>
</dbReference>
<keyword evidence="3" id="KW-1185">Reference proteome</keyword>
<proteinExistence type="predicted"/>
<dbReference type="AlphaFoldDB" id="A0A1I2NY02"/>
<dbReference type="STRING" id="1045558.SAMN05216175_103146"/>
<dbReference type="EMBL" id="FOOU01000003">
    <property type="protein sequence ID" value="SFG07930.1"/>
    <property type="molecule type" value="Genomic_DNA"/>
</dbReference>
<name>A0A1I2NY02_9GAMM</name>
<reference evidence="3" key="1">
    <citation type="submission" date="2016-10" db="EMBL/GenBank/DDBJ databases">
        <authorList>
            <person name="Varghese N."/>
            <person name="Submissions S."/>
        </authorList>
    </citation>
    <scope>NUCLEOTIDE SEQUENCE [LARGE SCALE GENOMIC DNA]</scope>
    <source>
        <strain evidence="3">CGMCC 1.10971</strain>
    </source>
</reference>
<gene>
    <name evidence="2" type="ORF">SAMN05216175_103146</name>
</gene>
<feature type="compositionally biased region" description="Polar residues" evidence="1">
    <location>
        <begin position="30"/>
        <end position="51"/>
    </location>
</feature>
<evidence type="ECO:0000313" key="3">
    <source>
        <dbReference type="Proteomes" id="UP000198623"/>
    </source>
</evidence>
<evidence type="ECO:0000313" key="2">
    <source>
        <dbReference type="EMBL" id="SFG07930.1"/>
    </source>
</evidence>
<sequence>MSRILLVILALGIILAAYFFLPPTQKELSETTSGTPEAQLRPSETSTDNQHTPALTHIKNITANANVSIDASTASHFVTEDQLIQLPDTANGRASSTQNNDVNDSAGVQTFGVTIPVFNPKSKTITNSEDNSYPAPNNASMGNQVKLKELLDQSDSNGKRIFYIHAVNPNDRQGIWGILQKGLTDTFAKGITLSDKDKLIKATIPLEADEALANRESSFLGRLLHNKVTTTHIYNFKQGLLGQNPNLITPGQQLIIVTFTEDELLEVYNHYNQQGHTP</sequence>
<protein>
    <submittedName>
        <fullName evidence="2">Uncharacterized protein</fullName>
    </submittedName>
</protein>